<organism evidence="7 8">
    <name type="scientific">Caproicibacterium amylolyticum</name>
    <dbReference type="NCBI Taxonomy" id="2766537"/>
    <lineage>
        <taxon>Bacteria</taxon>
        <taxon>Bacillati</taxon>
        <taxon>Bacillota</taxon>
        <taxon>Clostridia</taxon>
        <taxon>Eubacteriales</taxon>
        <taxon>Oscillospiraceae</taxon>
        <taxon>Caproicibacterium</taxon>
    </lineage>
</organism>
<keyword evidence="5 6" id="KW-0411">Iron-sulfur</keyword>
<comment type="similarity">
    <text evidence="6">Belongs to the Mrp/NBP35 ATP-binding proteins family.</text>
</comment>
<proteinExistence type="inferred from homology"/>
<dbReference type="GO" id="GO:0016226">
    <property type="term" value="P:iron-sulfur cluster assembly"/>
    <property type="evidence" value="ECO:0007669"/>
    <property type="project" value="InterPro"/>
</dbReference>
<evidence type="ECO:0000313" key="8">
    <source>
        <dbReference type="Proteomes" id="UP000516046"/>
    </source>
</evidence>
<evidence type="ECO:0000256" key="2">
    <source>
        <dbReference type="ARBA" id="ARBA00022741"/>
    </source>
</evidence>
<reference evidence="7 8" key="1">
    <citation type="submission" date="2020-08" db="EMBL/GenBank/DDBJ databases">
        <authorList>
            <person name="Ren C."/>
            <person name="Gu Y."/>
            <person name="Xu Y."/>
        </authorList>
    </citation>
    <scope>NUCLEOTIDE SEQUENCE [LARGE SCALE GENOMIC DNA]</scope>
    <source>
        <strain evidence="7 8">LBM18003</strain>
    </source>
</reference>
<dbReference type="RefSeq" id="WP_212506037.1">
    <property type="nucleotide sequence ID" value="NZ_CP060696.1"/>
</dbReference>
<dbReference type="Proteomes" id="UP000516046">
    <property type="component" value="Chromosome"/>
</dbReference>
<keyword evidence="4 6" id="KW-0408">Iron</keyword>
<dbReference type="SUPFAM" id="SSF52540">
    <property type="entry name" value="P-loop containing nucleoside triphosphate hydrolases"/>
    <property type="match status" value="1"/>
</dbReference>
<dbReference type="Pfam" id="PF10609">
    <property type="entry name" value="ParA"/>
    <property type="match status" value="1"/>
</dbReference>
<evidence type="ECO:0000256" key="6">
    <source>
        <dbReference type="HAMAP-Rule" id="MF_02040"/>
    </source>
</evidence>
<sequence length="277" mass="29874">MSECTHDCSSCGENCGERKDPQSLLKEPNPKSSIKKVIGVVSGKGGVGKSLVTAMMAVLLNRRGYHTGVLDADITGPSIPKAFGIHGRALMQDKCILPCKSGKGIDVMSVNLMLENETDPVVWRGPIIANMVTQFWTDVLWQNVDFLFVDMPPGTGDVPLTVFQSIPLDGILVVTSPQELVSMIVSKAVTMAGMMNVPILGVIENMSYVQCPDCGKKIYVFGESHLDEVVKKYNLNVLARGPLDPQIASKIDSGSAEQVEAPWLDAAADTVEKLLKN</sequence>
<protein>
    <recommendedName>
        <fullName evidence="6">Iron-sulfur cluster carrier protein</fullName>
    </recommendedName>
</protein>
<dbReference type="EMBL" id="CP060696">
    <property type="protein sequence ID" value="QNO16970.1"/>
    <property type="molecule type" value="Genomic_DNA"/>
</dbReference>
<dbReference type="InterPro" id="IPR019591">
    <property type="entry name" value="Mrp/NBP35_ATP-bd"/>
</dbReference>
<dbReference type="FunFam" id="3.40.50.300:FF:001119">
    <property type="entry name" value="Iron-sulfur cluster carrier protein"/>
    <property type="match status" value="1"/>
</dbReference>
<dbReference type="GO" id="GO:0016887">
    <property type="term" value="F:ATP hydrolysis activity"/>
    <property type="evidence" value="ECO:0007669"/>
    <property type="project" value="UniProtKB-UniRule"/>
</dbReference>
<dbReference type="HAMAP" id="MF_02040">
    <property type="entry name" value="Mrp_NBP35"/>
    <property type="match status" value="1"/>
</dbReference>
<accession>A0A7G9WE58</accession>
<name>A0A7G9WE58_9FIRM</name>
<dbReference type="GO" id="GO:0046872">
    <property type="term" value="F:metal ion binding"/>
    <property type="evidence" value="ECO:0007669"/>
    <property type="project" value="UniProtKB-KW"/>
</dbReference>
<dbReference type="CDD" id="cd02037">
    <property type="entry name" value="Mrp_NBP35"/>
    <property type="match status" value="1"/>
</dbReference>
<dbReference type="PANTHER" id="PTHR42961:SF2">
    <property type="entry name" value="IRON-SULFUR PROTEIN NUBPL"/>
    <property type="match status" value="1"/>
</dbReference>
<keyword evidence="1 6" id="KW-0479">Metal-binding</keyword>
<dbReference type="GO" id="GO:0051539">
    <property type="term" value="F:4 iron, 4 sulfur cluster binding"/>
    <property type="evidence" value="ECO:0007669"/>
    <property type="project" value="TreeGrafter"/>
</dbReference>
<dbReference type="GO" id="GO:0005524">
    <property type="term" value="F:ATP binding"/>
    <property type="evidence" value="ECO:0007669"/>
    <property type="project" value="UniProtKB-UniRule"/>
</dbReference>
<dbReference type="InterPro" id="IPR033756">
    <property type="entry name" value="YlxH/NBP35"/>
</dbReference>
<gene>
    <name evidence="7" type="ORF">H6X83_08320</name>
</gene>
<evidence type="ECO:0000313" key="7">
    <source>
        <dbReference type="EMBL" id="QNO16970.1"/>
    </source>
</evidence>
<dbReference type="KEGG" id="caml:H6X83_08320"/>
<evidence type="ECO:0000256" key="3">
    <source>
        <dbReference type="ARBA" id="ARBA00022840"/>
    </source>
</evidence>
<dbReference type="PANTHER" id="PTHR42961">
    <property type="entry name" value="IRON-SULFUR PROTEIN NUBPL"/>
    <property type="match status" value="1"/>
</dbReference>
<dbReference type="GO" id="GO:0140663">
    <property type="term" value="F:ATP-dependent FeS chaperone activity"/>
    <property type="evidence" value="ECO:0007669"/>
    <property type="project" value="InterPro"/>
</dbReference>
<feature type="binding site" evidence="6">
    <location>
        <begin position="43"/>
        <end position="50"/>
    </location>
    <ligand>
        <name>ATP</name>
        <dbReference type="ChEBI" id="CHEBI:30616"/>
    </ligand>
</feature>
<comment type="function">
    <text evidence="6">Binds and transfers iron-sulfur (Fe-S) clusters to target apoproteins. Can hydrolyze ATP.</text>
</comment>
<keyword evidence="6" id="KW-0378">Hydrolase</keyword>
<evidence type="ECO:0000256" key="1">
    <source>
        <dbReference type="ARBA" id="ARBA00022723"/>
    </source>
</evidence>
<evidence type="ECO:0000256" key="5">
    <source>
        <dbReference type="ARBA" id="ARBA00023014"/>
    </source>
</evidence>
<dbReference type="InterPro" id="IPR027417">
    <property type="entry name" value="P-loop_NTPase"/>
</dbReference>
<keyword evidence="8" id="KW-1185">Reference proteome</keyword>
<dbReference type="AlphaFoldDB" id="A0A7G9WE58"/>
<keyword evidence="3 6" id="KW-0067">ATP-binding</keyword>
<keyword evidence="2 6" id="KW-0547">Nucleotide-binding</keyword>
<dbReference type="InterPro" id="IPR044304">
    <property type="entry name" value="NUBPL-like"/>
</dbReference>
<evidence type="ECO:0000256" key="4">
    <source>
        <dbReference type="ARBA" id="ARBA00023004"/>
    </source>
</evidence>
<comment type="subunit">
    <text evidence="6">Homodimer.</text>
</comment>
<dbReference type="Gene3D" id="3.40.50.300">
    <property type="entry name" value="P-loop containing nucleotide triphosphate hydrolases"/>
    <property type="match status" value="1"/>
</dbReference>